<dbReference type="Proteomes" id="UP001595711">
    <property type="component" value="Unassembled WGS sequence"/>
</dbReference>
<evidence type="ECO:0000259" key="6">
    <source>
        <dbReference type="PROSITE" id="PS51352"/>
    </source>
</evidence>
<dbReference type="InterPro" id="IPR013766">
    <property type="entry name" value="Thioredoxin_domain"/>
</dbReference>
<evidence type="ECO:0000313" key="8">
    <source>
        <dbReference type="Proteomes" id="UP001595711"/>
    </source>
</evidence>
<protein>
    <submittedName>
        <fullName evidence="7">DsbA family protein</fullName>
    </submittedName>
</protein>
<keyword evidence="4" id="KW-0676">Redox-active center</keyword>
<dbReference type="InterPro" id="IPR036249">
    <property type="entry name" value="Thioredoxin-like_sf"/>
</dbReference>
<dbReference type="Gene3D" id="3.40.30.10">
    <property type="entry name" value="Glutaredoxin"/>
    <property type="match status" value="1"/>
</dbReference>
<evidence type="ECO:0000256" key="5">
    <source>
        <dbReference type="SAM" id="SignalP"/>
    </source>
</evidence>
<feature type="chain" id="PRO_5045219606" evidence="5">
    <location>
        <begin position="23"/>
        <end position="254"/>
    </location>
</feature>
<dbReference type="InterPro" id="IPR001853">
    <property type="entry name" value="DSBA-like_thioredoxin_dom"/>
</dbReference>
<reference evidence="8" key="1">
    <citation type="journal article" date="2019" name="Int. J. Syst. Evol. Microbiol.">
        <title>The Global Catalogue of Microorganisms (GCM) 10K type strain sequencing project: providing services to taxonomists for standard genome sequencing and annotation.</title>
        <authorList>
            <consortium name="The Broad Institute Genomics Platform"/>
            <consortium name="The Broad Institute Genome Sequencing Center for Infectious Disease"/>
            <person name="Wu L."/>
            <person name="Ma J."/>
        </authorList>
    </citation>
    <scope>NUCLEOTIDE SEQUENCE [LARGE SCALE GENOMIC DNA]</scope>
    <source>
        <strain evidence="8">KCTC 42182</strain>
    </source>
</reference>
<dbReference type="PROSITE" id="PS51352">
    <property type="entry name" value="THIOREDOXIN_2"/>
    <property type="match status" value="1"/>
</dbReference>
<name>A0ABV7VJJ9_9PROT</name>
<feature type="signal peptide" evidence="5">
    <location>
        <begin position="1"/>
        <end position="22"/>
    </location>
</feature>
<evidence type="ECO:0000256" key="2">
    <source>
        <dbReference type="ARBA" id="ARBA00023002"/>
    </source>
</evidence>
<dbReference type="CDD" id="cd03023">
    <property type="entry name" value="DsbA_Com1_like"/>
    <property type="match status" value="1"/>
</dbReference>
<sequence>MPPFRFLSAAVAVLALSLALLAARPAAAQQTSFTPAQKTAIEAMIRDYLVKNPEVLVEAMHALDAKQQAGAAAASRAAIAASHKDLFEDAASYVAGNPKGDVTIVEFFDYRCPYCKQMQPHIQALLKEDGKLRLVLKELPVLGPESVIASRAAVAALQQGKGSKYMAFHDAMMAFRGQLSDTEIFRMAGEAGLDVAKLKTDMQTPKVEAVLRDNLALADRLGIQGTPAFVIGTELAPGAVSLDSLRQMVKAARS</sequence>
<evidence type="ECO:0000256" key="3">
    <source>
        <dbReference type="ARBA" id="ARBA00023157"/>
    </source>
</evidence>
<dbReference type="PANTHER" id="PTHR13887">
    <property type="entry name" value="GLUTATHIONE S-TRANSFERASE KAPPA"/>
    <property type="match status" value="1"/>
</dbReference>
<keyword evidence="1 5" id="KW-0732">Signal</keyword>
<keyword evidence="3" id="KW-1015">Disulfide bond</keyword>
<accession>A0ABV7VJJ9</accession>
<dbReference type="EMBL" id="JBHRYJ010000005">
    <property type="protein sequence ID" value="MFC3677685.1"/>
    <property type="molecule type" value="Genomic_DNA"/>
</dbReference>
<dbReference type="SUPFAM" id="SSF52833">
    <property type="entry name" value="Thioredoxin-like"/>
    <property type="match status" value="1"/>
</dbReference>
<evidence type="ECO:0000313" key="7">
    <source>
        <dbReference type="EMBL" id="MFC3677685.1"/>
    </source>
</evidence>
<dbReference type="Pfam" id="PF18312">
    <property type="entry name" value="ScsC_N"/>
    <property type="match status" value="1"/>
</dbReference>
<feature type="domain" description="Thioredoxin" evidence="6">
    <location>
        <begin position="67"/>
        <end position="254"/>
    </location>
</feature>
<gene>
    <name evidence="7" type="ORF">ACFOOQ_19185</name>
</gene>
<keyword evidence="2" id="KW-0560">Oxidoreductase</keyword>
<evidence type="ECO:0000256" key="4">
    <source>
        <dbReference type="ARBA" id="ARBA00023284"/>
    </source>
</evidence>
<evidence type="ECO:0000256" key="1">
    <source>
        <dbReference type="ARBA" id="ARBA00022729"/>
    </source>
</evidence>
<dbReference type="InterPro" id="IPR041205">
    <property type="entry name" value="ScsC_N"/>
</dbReference>
<dbReference type="Pfam" id="PF01323">
    <property type="entry name" value="DSBA"/>
    <property type="match status" value="1"/>
</dbReference>
<organism evidence="7 8">
    <name type="scientific">Ferrovibrio xuzhouensis</name>
    <dbReference type="NCBI Taxonomy" id="1576914"/>
    <lineage>
        <taxon>Bacteria</taxon>
        <taxon>Pseudomonadati</taxon>
        <taxon>Pseudomonadota</taxon>
        <taxon>Alphaproteobacteria</taxon>
        <taxon>Rhodospirillales</taxon>
        <taxon>Rhodospirillaceae</taxon>
        <taxon>Ferrovibrio</taxon>
    </lineage>
</organism>
<comment type="caution">
    <text evidence="7">The sequence shown here is derived from an EMBL/GenBank/DDBJ whole genome shotgun (WGS) entry which is preliminary data.</text>
</comment>
<proteinExistence type="predicted"/>
<dbReference type="RefSeq" id="WP_379729263.1">
    <property type="nucleotide sequence ID" value="NZ_JBHRYJ010000005.1"/>
</dbReference>
<keyword evidence="8" id="KW-1185">Reference proteome</keyword>
<dbReference type="PANTHER" id="PTHR13887:SF14">
    <property type="entry name" value="DISULFIDE BOND FORMATION PROTEIN D"/>
    <property type="match status" value="1"/>
</dbReference>